<evidence type="ECO:0000313" key="2">
    <source>
        <dbReference type="Proteomes" id="UP000617628"/>
    </source>
</evidence>
<dbReference type="AlphaFoldDB" id="A0A934RW27"/>
<dbReference type="GO" id="GO:0003824">
    <property type="term" value="F:catalytic activity"/>
    <property type="evidence" value="ECO:0007669"/>
    <property type="project" value="InterPro"/>
</dbReference>
<organism evidence="1 2">
    <name type="scientific">Pelagicoccus mobilis</name>
    <dbReference type="NCBI Taxonomy" id="415221"/>
    <lineage>
        <taxon>Bacteria</taxon>
        <taxon>Pseudomonadati</taxon>
        <taxon>Verrucomicrobiota</taxon>
        <taxon>Opitutia</taxon>
        <taxon>Puniceicoccales</taxon>
        <taxon>Pelagicoccaceae</taxon>
        <taxon>Pelagicoccus</taxon>
    </lineage>
</organism>
<dbReference type="Pfam" id="PF14486">
    <property type="entry name" value="DUF4432"/>
    <property type="match status" value="1"/>
</dbReference>
<dbReference type="RefSeq" id="WP_200355638.1">
    <property type="nucleotide sequence ID" value="NZ_JAENIL010000018.1"/>
</dbReference>
<comment type="caution">
    <text evidence="1">The sequence shown here is derived from an EMBL/GenBank/DDBJ whole genome shotgun (WGS) entry which is preliminary data.</text>
</comment>
<accession>A0A934RW27</accession>
<name>A0A934RW27_9BACT</name>
<protein>
    <submittedName>
        <fullName evidence="1">Aldose 1-epimerase family protein</fullName>
    </submittedName>
</protein>
<sequence>MHYTRTLLHPDATEPMPTLGLDSTSLSTGEKHQWSVQTRTLHGGTQEGVQVVEIDNGKLSFVVLPTRGMGIWKGNCGDVRLGWDSPVKNPVHPSYVNSQENGGIGWLRGFNEWIVRCGLSSMGAPGPDMIVDNNGNALEAFLPLHGNIANLPAHTLSLEITDSEIILRGEVDETMLFGPALRLQTEIRTAFGSGALEIVDTVTNLGNNPTEHELLYHVNYGSPLLEEGASFQAPFKQTAPRDPRAAEGVENYNQYDAPSPGFVEQAYFFELAGKRGSRESLAMLKNGKGDHASLLRFSLKDFPCFTLWKNTGGSADGYVTGLEPSTAYPNTRNFERTKGRVLELAGGESRTTKLVVESLDTKKAIATAEKEIKALQKTAKGTVHPHPISKFSDI</sequence>
<evidence type="ECO:0000313" key="1">
    <source>
        <dbReference type="EMBL" id="MBK1877423.1"/>
    </source>
</evidence>
<reference evidence="1" key="1">
    <citation type="submission" date="2021-01" db="EMBL/GenBank/DDBJ databases">
        <title>Modified the classification status of verrucomicrobia.</title>
        <authorList>
            <person name="Feng X."/>
        </authorList>
    </citation>
    <scope>NUCLEOTIDE SEQUENCE</scope>
    <source>
        <strain evidence="1">KCTC 13126</strain>
    </source>
</reference>
<proteinExistence type="predicted"/>
<dbReference type="EMBL" id="JAENIL010000018">
    <property type="protein sequence ID" value="MBK1877423.1"/>
    <property type="molecule type" value="Genomic_DNA"/>
</dbReference>
<dbReference type="InterPro" id="IPR011013">
    <property type="entry name" value="Gal_mutarotase_sf_dom"/>
</dbReference>
<dbReference type="SUPFAM" id="SSF74650">
    <property type="entry name" value="Galactose mutarotase-like"/>
    <property type="match status" value="1"/>
</dbReference>
<keyword evidence="2" id="KW-1185">Reference proteome</keyword>
<dbReference type="Gene3D" id="2.70.98.10">
    <property type="match status" value="1"/>
</dbReference>
<dbReference type="Proteomes" id="UP000617628">
    <property type="component" value="Unassembled WGS sequence"/>
</dbReference>
<dbReference type="GO" id="GO:0030246">
    <property type="term" value="F:carbohydrate binding"/>
    <property type="evidence" value="ECO:0007669"/>
    <property type="project" value="InterPro"/>
</dbReference>
<dbReference type="CDD" id="cd09023">
    <property type="entry name" value="Aldose_epim_Ec_c4013"/>
    <property type="match status" value="1"/>
</dbReference>
<dbReference type="GO" id="GO:0005975">
    <property type="term" value="P:carbohydrate metabolic process"/>
    <property type="evidence" value="ECO:0007669"/>
    <property type="project" value="InterPro"/>
</dbReference>
<dbReference type="InterPro" id="IPR027839">
    <property type="entry name" value="DUF4432"/>
</dbReference>
<gene>
    <name evidence="1" type="ORF">JIN87_11140</name>
</gene>
<dbReference type="InterPro" id="IPR014718">
    <property type="entry name" value="GH-type_carb-bd"/>
</dbReference>